<dbReference type="HAMAP" id="MF_01131">
    <property type="entry name" value="Rex"/>
    <property type="match status" value="1"/>
</dbReference>
<dbReference type="SUPFAM" id="SSF51735">
    <property type="entry name" value="NAD(P)-binding Rossmann-fold domains"/>
    <property type="match status" value="1"/>
</dbReference>
<comment type="subcellular location">
    <subcellularLocation>
        <location evidence="6">Cytoplasm</location>
    </subcellularLocation>
</comment>
<dbReference type="Proteomes" id="UP000007254">
    <property type="component" value="Chromosome"/>
</dbReference>
<dbReference type="Gene3D" id="1.10.10.10">
    <property type="entry name" value="Winged helix-like DNA-binding domain superfamily/Winged helix DNA-binding domain"/>
    <property type="match status" value="1"/>
</dbReference>
<keyword evidence="1 6" id="KW-0963">Cytoplasm</keyword>
<keyword evidence="6" id="KW-0520">NAD</keyword>
<dbReference type="GO" id="GO:0003677">
    <property type="term" value="F:DNA binding"/>
    <property type="evidence" value="ECO:0007669"/>
    <property type="project" value="UniProtKB-UniRule"/>
</dbReference>
<dbReference type="RefSeq" id="WP_014623832.1">
    <property type="nucleotide sequence ID" value="NC_017583.1"/>
</dbReference>
<dbReference type="GO" id="GO:0051775">
    <property type="term" value="P:response to redox state"/>
    <property type="evidence" value="ECO:0007669"/>
    <property type="project" value="InterPro"/>
</dbReference>
<dbReference type="GO" id="GO:0003700">
    <property type="term" value="F:DNA-binding transcription factor activity"/>
    <property type="evidence" value="ECO:0007669"/>
    <property type="project" value="UniProtKB-UniRule"/>
</dbReference>
<evidence type="ECO:0000256" key="4">
    <source>
        <dbReference type="ARBA" id="ARBA00023125"/>
    </source>
</evidence>
<keyword evidence="3 6" id="KW-0805">Transcription regulation</keyword>
<keyword evidence="9" id="KW-1185">Reference proteome</keyword>
<dbReference type="GO" id="GO:0045892">
    <property type="term" value="P:negative regulation of DNA-templated transcription"/>
    <property type="evidence" value="ECO:0007669"/>
    <property type="project" value="InterPro"/>
</dbReference>
<dbReference type="OrthoDB" id="369876at2"/>
<dbReference type="Pfam" id="PF02629">
    <property type="entry name" value="CoA_binding"/>
    <property type="match status" value="1"/>
</dbReference>
<feature type="DNA-binding region" description="H-T-H motif" evidence="6">
    <location>
        <begin position="21"/>
        <end position="60"/>
    </location>
</feature>
<evidence type="ECO:0000313" key="8">
    <source>
        <dbReference type="EMBL" id="AEJ60426.1"/>
    </source>
</evidence>
<evidence type="ECO:0000259" key="7">
    <source>
        <dbReference type="SMART" id="SM00881"/>
    </source>
</evidence>
<dbReference type="InterPro" id="IPR036390">
    <property type="entry name" value="WH_DNA-bd_sf"/>
</dbReference>
<protein>
    <recommendedName>
        <fullName evidence="6">Redox-sensing transcriptional repressor Rex</fullName>
    </recommendedName>
</protein>
<dbReference type="Pfam" id="PF06971">
    <property type="entry name" value="Put_DNA-bind_N"/>
    <property type="match status" value="1"/>
</dbReference>
<evidence type="ECO:0000256" key="1">
    <source>
        <dbReference type="ARBA" id="ARBA00022490"/>
    </source>
</evidence>
<evidence type="ECO:0000256" key="3">
    <source>
        <dbReference type="ARBA" id="ARBA00023015"/>
    </source>
</evidence>
<feature type="binding site" evidence="6">
    <location>
        <begin position="102"/>
        <end position="107"/>
    </location>
    <ligand>
        <name>NAD(+)</name>
        <dbReference type="ChEBI" id="CHEBI:57540"/>
    </ligand>
</feature>
<organism evidence="8 9">
    <name type="scientific">Winmispira thermophila (strain ATCC 700085 / DSM 6578 / Z-1203)</name>
    <name type="common">Spirochaeta thermophila</name>
    <dbReference type="NCBI Taxonomy" id="869211"/>
    <lineage>
        <taxon>Bacteria</taxon>
        <taxon>Pseudomonadati</taxon>
        <taxon>Spirochaetota</taxon>
        <taxon>Spirochaetia</taxon>
        <taxon>Winmispirales</taxon>
        <taxon>Winmispiraceae</taxon>
        <taxon>Winmispira</taxon>
    </lineage>
</organism>
<dbReference type="InterPro" id="IPR036291">
    <property type="entry name" value="NAD(P)-bd_dom_sf"/>
</dbReference>
<dbReference type="GO" id="GO:0005737">
    <property type="term" value="C:cytoplasm"/>
    <property type="evidence" value="ECO:0007669"/>
    <property type="project" value="UniProtKB-SubCell"/>
</dbReference>
<dbReference type="KEGG" id="stq:Spith_0139"/>
<dbReference type="HOGENOM" id="CLU_061534_1_0_12"/>
<sequence length="229" mass="24835">MKKITNTPPSLPLPTLERLSALYSVLESAATSGVARLSSRELGRLLGYPAHLVRKDISLLLKYGNSHEGPGEGHRGYAVEGLLALLSRALGLTSKRRACIVGLGRLGTALLHYSEESFPEYEVVAGFDSNTNRLELISTRIPLYPAFRIPEVVMREEIEVGILAVPPEAVETTVERLKAGGIRGLINFTSRPLPPSEGVWVRTISLRAEMRVLSALLTAGNPSQKGDIT</sequence>
<dbReference type="STRING" id="869211.Spith_0139"/>
<evidence type="ECO:0000256" key="6">
    <source>
        <dbReference type="HAMAP-Rule" id="MF_01131"/>
    </source>
</evidence>
<evidence type="ECO:0000313" key="9">
    <source>
        <dbReference type="Proteomes" id="UP000007254"/>
    </source>
</evidence>
<dbReference type="EMBL" id="CP002903">
    <property type="protein sequence ID" value="AEJ60426.1"/>
    <property type="molecule type" value="Genomic_DNA"/>
</dbReference>
<evidence type="ECO:0000256" key="2">
    <source>
        <dbReference type="ARBA" id="ARBA00022491"/>
    </source>
</evidence>
<dbReference type="InterPro" id="IPR009718">
    <property type="entry name" value="Rex_DNA-bd_C_dom"/>
</dbReference>
<dbReference type="Gene3D" id="3.40.50.720">
    <property type="entry name" value="NAD(P)-binding Rossmann-like Domain"/>
    <property type="match status" value="1"/>
</dbReference>
<dbReference type="InterPro" id="IPR022876">
    <property type="entry name" value="Tscrpt_rep_Rex"/>
</dbReference>
<keyword evidence="2 6" id="KW-0678">Repressor</keyword>
<feature type="domain" description="CoA-binding" evidence="7">
    <location>
        <begin position="92"/>
        <end position="192"/>
    </location>
</feature>
<evidence type="ECO:0000256" key="5">
    <source>
        <dbReference type="ARBA" id="ARBA00023163"/>
    </source>
</evidence>
<reference evidence="8 9" key="1">
    <citation type="submission" date="2011-06" db="EMBL/GenBank/DDBJ databases">
        <title>The complete genome of Spirochaeta thermophila DSM 6578.</title>
        <authorList>
            <consortium name="US DOE Joint Genome Institute (JGI-PGF)"/>
            <person name="Lucas S."/>
            <person name="Lapidus A."/>
            <person name="Bruce D."/>
            <person name="Goodwin L."/>
            <person name="Pitluck S."/>
            <person name="Peters L."/>
            <person name="Kyrpides N."/>
            <person name="Mavromatis K."/>
            <person name="Ivanova N."/>
            <person name="Mikailova N."/>
            <person name="Pagani I."/>
            <person name="Chertkov O."/>
            <person name="Detter J.C."/>
            <person name="Tapia R."/>
            <person name="Han C."/>
            <person name="Land M."/>
            <person name="Hauser L."/>
            <person name="Markowitz V."/>
            <person name="Cheng J.-F."/>
            <person name="Hugenholtz P."/>
            <person name="Woyke T."/>
            <person name="Wu D."/>
            <person name="Spring S."/>
            <person name="Merkhoffer B."/>
            <person name="Schneider S."/>
            <person name="Klenk H.-P."/>
            <person name="Eisen J.A."/>
        </authorList>
    </citation>
    <scope>NUCLEOTIDE SEQUENCE [LARGE SCALE GENOMIC DNA]</scope>
    <source>
        <strain evidence="9">ATCC 700085 / DSM 6578 / Z-1203</strain>
    </source>
</reference>
<accession>G0GC62</accession>
<comment type="function">
    <text evidence="6">Modulates transcription in response to changes in cellular NADH/NAD(+) redox state.</text>
</comment>
<dbReference type="NCBIfam" id="NF003995">
    <property type="entry name" value="PRK05472.2-4"/>
    <property type="match status" value="1"/>
</dbReference>
<proteinExistence type="inferred from homology"/>
<dbReference type="InterPro" id="IPR003781">
    <property type="entry name" value="CoA-bd"/>
</dbReference>
<keyword evidence="4 6" id="KW-0238">DNA-binding</keyword>
<dbReference type="InterPro" id="IPR036388">
    <property type="entry name" value="WH-like_DNA-bd_sf"/>
</dbReference>
<dbReference type="PANTHER" id="PTHR35786">
    <property type="entry name" value="REDOX-SENSING TRANSCRIPTIONAL REPRESSOR REX"/>
    <property type="match status" value="1"/>
</dbReference>
<keyword evidence="5 6" id="KW-0804">Transcription</keyword>
<dbReference type="PANTHER" id="PTHR35786:SF1">
    <property type="entry name" value="REDOX-SENSING TRANSCRIPTIONAL REPRESSOR REX 1"/>
    <property type="match status" value="1"/>
</dbReference>
<dbReference type="AlphaFoldDB" id="G0GC62"/>
<comment type="similarity">
    <text evidence="6">Belongs to the transcriptional regulatory Rex family.</text>
</comment>
<dbReference type="SUPFAM" id="SSF46785">
    <property type="entry name" value="Winged helix' DNA-binding domain"/>
    <property type="match status" value="1"/>
</dbReference>
<comment type="subunit">
    <text evidence="6">Homodimer.</text>
</comment>
<dbReference type="SMART" id="SM00881">
    <property type="entry name" value="CoA_binding"/>
    <property type="match status" value="1"/>
</dbReference>
<name>G0GC62_WINT7</name>
<gene>
    <name evidence="6" type="primary">rex</name>
    <name evidence="8" type="ordered locus">Spith_0139</name>
</gene>